<dbReference type="GeneID" id="20236859"/>
<gene>
    <name evidence="1" type="ORF">LOTGIDRAFT_155868</name>
</gene>
<name>V3YXQ5_LOTGI</name>
<reference evidence="1 2" key="1">
    <citation type="journal article" date="2013" name="Nature">
        <title>Insights into bilaterian evolution from three spiralian genomes.</title>
        <authorList>
            <person name="Simakov O."/>
            <person name="Marletaz F."/>
            <person name="Cho S.J."/>
            <person name="Edsinger-Gonzales E."/>
            <person name="Havlak P."/>
            <person name="Hellsten U."/>
            <person name="Kuo D.H."/>
            <person name="Larsson T."/>
            <person name="Lv J."/>
            <person name="Arendt D."/>
            <person name="Savage R."/>
            <person name="Osoegawa K."/>
            <person name="de Jong P."/>
            <person name="Grimwood J."/>
            <person name="Chapman J.A."/>
            <person name="Shapiro H."/>
            <person name="Aerts A."/>
            <person name="Otillar R.P."/>
            <person name="Terry A.Y."/>
            <person name="Boore J.L."/>
            <person name="Grigoriev I.V."/>
            <person name="Lindberg D.R."/>
            <person name="Seaver E.C."/>
            <person name="Weisblat D.A."/>
            <person name="Putnam N.H."/>
            <person name="Rokhsar D.S."/>
        </authorList>
    </citation>
    <scope>NUCLEOTIDE SEQUENCE [LARGE SCALE GENOMIC DNA]</scope>
</reference>
<sequence>MTNQSLLTNQQSWYCAAPCRGPSQSFTPKARLGENDTESLYILKQELEIKDQQLKFASDLLTKQGGKLKRMESNMNRQIHGGMIPHHSPPLPLMVNNLHCKSGLGT</sequence>
<keyword evidence="2" id="KW-1185">Reference proteome</keyword>
<dbReference type="RefSeq" id="XP_009066624.1">
    <property type="nucleotide sequence ID" value="XM_009068376.1"/>
</dbReference>
<dbReference type="AlphaFoldDB" id="V3YXQ5"/>
<dbReference type="HOGENOM" id="CLU_2226189_0_0_1"/>
<dbReference type="EMBL" id="KB203854">
    <property type="protein sequence ID" value="ESO82833.1"/>
    <property type="molecule type" value="Genomic_DNA"/>
</dbReference>
<dbReference type="KEGG" id="lgi:LOTGIDRAFT_155868"/>
<evidence type="ECO:0000313" key="1">
    <source>
        <dbReference type="EMBL" id="ESO82833.1"/>
    </source>
</evidence>
<dbReference type="Proteomes" id="UP000030746">
    <property type="component" value="Unassembled WGS sequence"/>
</dbReference>
<dbReference type="CTD" id="20236859"/>
<protein>
    <submittedName>
        <fullName evidence="1">Uncharacterized protein</fullName>
    </submittedName>
</protein>
<accession>V3YXQ5</accession>
<proteinExistence type="predicted"/>
<organism evidence="1 2">
    <name type="scientific">Lottia gigantea</name>
    <name type="common">Giant owl limpet</name>
    <dbReference type="NCBI Taxonomy" id="225164"/>
    <lineage>
        <taxon>Eukaryota</taxon>
        <taxon>Metazoa</taxon>
        <taxon>Spiralia</taxon>
        <taxon>Lophotrochozoa</taxon>
        <taxon>Mollusca</taxon>
        <taxon>Gastropoda</taxon>
        <taxon>Patellogastropoda</taxon>
        <taxon>Lottioidea</taxon>
        <taxon>Lottiidae</taxon>
        <taxon>Lottia</taxon>
    </lineage>
</organism>
<evidence type="ECO:0000313" key="2">
    <source>
        <dbReference type="Proteomes" id="UP000030746"/>
    </source>
</evidence>